<dbReference type="PANTHER" id="PTHR37807">
    <property type="entry name" value="OS07G0160300 PROTEIN"/>
    <property type="match status" value="1"/>
</dbReference>
<sequence>MPHSAPSADSGRSARPAPLPALVVVSGPPGSGKTTLARELAERLGCPAVIRDEIKQGMVLNTPGHRSGGHDPLDHRTLDVFFEVLTALLAAGTTVVAEAAFQDGLWRRGLEPLSALSRIRVVRCATPSGVARDRVARRADGSPHRAAHADRELLDAIASGRFSHEGFRHISLDVPTLTVDTSDGYRPGLDDVEAFLRRPGAA</sequence>
<keyword evidence="1" id="KW-0067">ATP-binding</keyword>
<dbReference type="GO" id="GO:0005524">
    <property type="term" value="F:ATP binding"/>
    <property type="evidence" value="ECO:0007669"/>
    <property type="project" value="UniProtKB-KW"/>
</dbReference>
<protein>
    <submittedName>
        <fullName evidence="1">ATP-binding protein</fullName>
    </submittedName>
</protein>
<dbReference type="CDD" id="cd01120">
    <property type="entry name" value="RecA-like_superfamily"/>
    <property type="match status" value="1"/>
</dbReference>
<dbReference type="Pfam" id="PF13671">
    <property type="entry name" value="AAA_33"/>
    <property type="match status" value="1"/>
</dbReference>
<organism evidence="1 2">
    <name type="scientific">Streptomyces genisteinicus</name>
    <dbReference type="NCBI Taxonomy" id="2768068"/>
    <lineage>
        <taxon>Bacteria</taxon>
        <taxon>Bacillati</taxon>
        <taxon>Actinomycetota</taxon>
        <taxon>Actinomycetes</taxon>
        <taxon>Kitasatosporales</taxon>
        <taxon>Streptomycetaceae</taxon>
        <taxon>Streptomyces</taxon>
    </lineage>
</organism>
<keyword evidence="1" id="KW-0547">Nucleotide-binding</keyword>
<dbReference type="Gene3D" id="3.40.50.300">
    <property type="entry name" value="P-loop containing nucleotide triphosphate hydrolases"/>
    <property type="match status" value="1"/>
</dbReference>
<dbReference type="InterPro" id="IPR027417">
    <property type="entry name" value="P-loop_NTPase"/>
</dbReference>
<evidence type="ECO:0000313" key="1">
    <source>
        <dbReference type="EMBL" id="QNP65839.1"/>
    </source>
</evidence>
<accession>A0A7H0HZ73</accession>
<dbReference type="SUPFAM" id="SSF52540">
    <property type="entry name" value="P-loop containing nucleoside triphosphate hydrolases"/>
    <property type="match status" value="1"/>
</dbReference>
<evidence type="ECO:0000313" key="2">
    <source>
        <dbReference type="Proteomes" id="UP000516230"/>
    </source>
</evidence>
<gene>
    <name evidence="1" type="ORF">IAG43_24880</name>
</gene>
<dbReference type="RefSeq" id="WP_187742903.1">
    <property type="nucleotide sequence ID" value="NZ_CP060825.1"/>
</dbReference>
<reference evidence="1 2" key="1">
    <citation type="submission" date="2020-08" db="EMBL/GenBank/DDBJ databases">
        <title>A novel species.</title>
        <authorList>
            <person name="Gao J."/>
        </authorList>
    </citation>
    <scope>NUCLEOTIDE SEQUENCE [LARGE SCALE GENOMIC DNA]</scope>
    <source>
        <strain evidence="1 2">CRPJ-33</strain>
    </source>
</reference>
<dbReference type="Proteomes" id="UP000516230">
    <property type="component" value="Chromosome"/>
</dbReference>
<dbReference type="EMBL" id="CP060825">
    <property type="protein sequence ID" value="QNP65839.1"/>
    <property type="molecule type" value="Genomic_DNA"/>
</dbReference>
<dbReference type="AlphaFoldDB" id="A0A7H0HZ73"/>
<keyword evidence="2" id="KW-1185">Reference proteome</keyword>
<dbReference type="PANTHER" id="PTHR37807:SF3">
    <property type="entry name" value="OS07G0160300 PROTEIN"/>
    <property type="match status" value="1"/>
</dbReference>
<proteinExistence type="predicted"/>
<dbReference type="KEGG" id="sgj:IAG43_24880"/>
<name>A0A7H0HZ73_9ACTN</name>